<accession>E8TP48</accession>
<organism evidence="1 2">
    <name type="scientific">Mesorhizobium ciceri biovar biserrulae (strain HAMBI 2942 / LMG 23838 / WSM1271)</name>
    <dbReference type="NCBI Taxonomy" id="765698"/>
    <lineage>
        <taxon>Bacteria</taxon>
        <taxon>Pseudomonadati</taxon>
        <taxon>Pseudomonadota</taxon>
        <taxon>Alphaproteobacteria</taxon>
        <taxon>Hyphomicrobiales</taxon>
        <taxon>Phyllobacteriaceae</taxon>
        <taxon>Mesorhizobium</taxon>
    </lineage>
</organism>
<name>E8TP48_MESCW</name>
<reference evidence="2" key="1">
    <citation type="submission" date="2011-01" db="EMBL/GenBank/DDBJ databases">
        <title>Complete sequence of plasmid of Mesorhizobium ciceri bv. biserrulae WSM1271.</title>
        <authorList>
            <person name="Lucas S."/>
            <person name="Copeland A."/>
            <person name="Lapidus A."/>
            <person name="Cheng J.-F."/>
            <person name="Goodwin L."/>
            <person name="Pitluck S."/>
            <person name="Teshima H."/>
            <person name="Detter J.C."/>
            <person name="Han C."/>
            <person name="Tapia R."/>
            <person name="Land M."/>
            <person name="Hauser L."/>
            <person name="Kyrpides N."/>
            <person name="Ivanova N."/>
            <person name="Nandasena K."/>
            <person name="Reeve W.G."/>
            <person name="Howieson J.G."/>
            <person name="O'Hara G."/>
            <person name="Tiwari R.P."/>
            <person name="Woyke T."/>
        </authorList>
    </citation>
    <scope>NUCLEOTIDE SEQUENCE [LARGE SCALE GENOMIC DNA]</scope>
    <source>
        <strain evidence="2">HAMBI 2942 / LMG 23838 / WSM1271</strain>
        <plasmid evidence="2">Plasmid pMESCI01</plasmid>
    </source>
</reference>
<dbReference type="AlphaFoldDB" id="E8TP48"/>
<keyword evidence="1" id="KW-0614">Plasmid</keyword>
<gene>
    <name evidence="1" type="ordered locus">Mesci_6079</name>
</gene>
<dbReference type="OrthoDB" id="8100678at2"/>
<geneLocation type="plasmid" evidence="1 2">
    <name>pMESCI01</name>
</geneLocation>
<proteinExistence type="predicted"/>
<dbReference type="EMBL" id="CP002448">
    <property type="protein sequence ID" value="ADV15083.1"/>
    <property type="molecule type" value="Genomic_DNA"/>
</dbReference>
<dbReference type="HOGENOM" id="CLU_2601937_0_0_5"/>
<evidence type="ECO:0000313" key="2">
    <source>
        <dbReference type="Proteomes" id="UP000007471"/>
    </source>
</evidence>
<protein>
    <submittedName>
        <fullName evidence="1">Uncharacterized protein</fullName>
    </submittedName>
</protein>
<evidence type="ECO:0000313" key="1">
    <source>
        <dbReference type="EMBL" id="ADV15083.1"/>
    </source>
</evidence>
<sequence length="79" mass="8581">MKGSRPVISLLDFDILSRALTSAIRESPESDSTVQARELVCLYTGKKSADQNLIAALLHASRAQLDVEASKANRPARID</sequence>
<dbReference type="Proteomes" id="UP000007471">
    <property type="component" value="Plasmid pMESCI01"/>
</dbReference>
<dbReference type="KEGG" id="mci:Mesci_6079"/>